<keyword evidence="6 8" id="KW-0408">Iron</keyword>
<dbReference type="InterPro" id="IPR007197">
    <property type="entry name" value="rSAM"/>
</dbReference>
<keyword evidence="2 8" id="KW-0963">Cytoplasm</keyword>
<evidence type="ECO:0000313" key="11">
    <source>
        <dbReference type="EMBL" id="KAA8710803.1"/>
    </source>
</evidence>
<organism evidence="11 12">
    <name type="scientific">Helicobacter canis</name>
    <dbReference type="NCBI Taxonomy" id="29419"/>
    <lineage>
        <taxon>Bacteria</taxon>
        <taxon>Pseudomonadati</taxon>
        <taxon>Campylobacterota</taxon>
        <taxon>Epsilonproteobacteria</taxon>
        <taxon>Campylobacterales</taxon>
        <taxon>Helicobacteraceae</taxon>
        <taxon>Helicobacter</taxon>
    </lineage>
</organism>
<evidence type="ECO:0000256" key="7">
    <source>
        <dbReference type="ARBA" id="ARBA00023014"/>
    </source>
</evidence>
<dbReference type="InterPro" id="IPR020612">
    <property type="entry name" value="Methylthiotransferase_CS"/>
</dbReference>
<evidence type="ECO:0000256" key="8">
    <source>
        <dbReference type="HAMAP-Rule" id="MF_01865"/>
    </source>
</evidence>
<dbReference type="PROSITE" id="PS01278">
    <property type="entry name" value="MTTASE_RADICAL"/>
    <property type="match status" value="1"/>
</dbReference>
<dbReference type="SFLD" id="SFLDG01061">
    <property type="entry name" value="methylthiotransferase"/>
    <property type="match status" value="1"/>
</dbReference>
<dbReference type="EMBL" id="VXKE01000006">
    <property type="protein sequence ID" value="KAA8710803.1"/>
    <property type="molecule type" value="Genomic_DNA"/>
</dbReference>
<evidence type="ECO:0000259" key="10">
    <source>
        <dbReference type="PROSITE" id="PS51918"/>
    </source>
</evidence>
<feature type="binding site" evidence="8">
    <location>
        <position position="78"/>
    </location>
    <ligand>
        <name>[4Fe-4S] cluster</name>
        <dbReference type="ChEBI" id="CHEBI:49883"/>
        <label>1</label>
    </ligand>
</feature>
<dbReference type="PROSITE" id="PS51449">
    <property type="entry name" value="MTTASE_N"/>
    <property type="match status" value="1"/>
</dbReference>
<reference evidence="11 12" key="1">
    <citation type="submission" date="2019-09" db="EMBL/GenBank/DDBJ databases">
        <title>Draft genome sequence of various Type strains from the CCUG.</title>
        <authorList>
            <person name="Pineiro-Iglesias B."/>
            <person name="Tunovic T."/>
            <person name="Unosson C."/>
            <person name="Inganas E."/>
            <person name="Ohlen M."/>
            <person name="Cardew S."/>
            <person name="Jensie-Markopoulos S."/>
            <person name="Salva-Serra F."/>
            <person name="Jaen-Luchoro D."/>
            <person name="Karlsson R."/>
            <person name="Svensson-Stadler L."/>
            <person name="Chun J."/>
            <person name="Moore E."/>
        </authorList>
    </citation>
    <scope>NUCLEOTIDE SEQUENCE [LARGE SCALE GENOMIC DNA]</scope>
    <source>
        <strain evidence="11 12">CCUG 32756T</strain>
    </source>
</reference>
<dbReference type="InterPro" id="IPR023404">
    <property type="entry name" value="rSAM_horseshoe"/>
</dbReference>
<comment type="caution">
    <text evidence="11">The sequence shown here is derived from an EMBL/GenBank/DDBJ whole genome shotgun (WGS) entry which is preliminary data.</text>
</comment>
<feature type="domain" description="Radical SAM core" evidence="10">
    <location>
        <begin position="158"/>
        <end position="387"/>
    </location>
</feature>
<evidence type="ECO:0000256" key="2">
    <source>
        <dbReference type="ARBA" id="ARBA00022490"/>
    </source>
</evidence>
<dbReference type="GO" id="GO:0006400">
    <property type="term" value="P:tRNA modification"/>
    <property type="evidence" value="ECO:0007669"/>
    <property type="project" value="InterPro"/>
</dbReference>
<dbReference type="GO" id="GO:0046872">
    <property type="term" value="F:metal ion binding"/>
    <property type="evidence" value="ECO:0007669"/>
    <property type="project" value="UniProtKB-KW"/>
</dbReference>
<keyword evidence="4 8" id="KW-0949">S-adenosyl-L-methionine</keyword>
<dbReference type="SFLD" id="SFLDS00029">
    <property type="entry name" value="Radical_SAM"/>
    <property type="match status" value="1"/>
</dbReference>
<dbReference type="SMART" id="SM00729">
    <property type="entry name" value="Elp3"/>
    <property type="match status" value="1"/>
</dbReference>
<keyword evidence="7 8" id="KW-0411">Iron-sulfur</keyword>
<dbReference type="HAMAP" id="MF_01865">
    <property type="entry name" value="MTTase_RimO"/>
    <property type="match status" value="1"/>
</dbReference>
<dbReference type="GO" id="GO:0005840">
    <property type="term" value="C:ribosome"/>
    <property type="evidence" value="ECO:0007669"/>
    <property type="project" value="UniProtKB-KW"/>
</dbReference>
<gene>
    <name evidence="8 11" type="primary">rimO</name>
    <name evidence="11" type="ORF">F4V45_02505</name>
</gene>
<sequence>MRPRLHLISLGCTKNLVDSEVMLGRLSACEISDEITQADVIIINTCGFIHAAKQESIQTILEAANARKKGALLVVSGCLSERYAKELEQEIPEIDLIIGVRDYAKIDVLLEQKGFALPRFFAAPSAPPSPKLAPLESKILSSSDKVFLADEKHKRVIANSRLHAYIKLAEGCNQCCSFCAIPSFKGKLQSRSIESILQEVENLSKEGFVDFSFIAQDSSSYLRDQGQADGLIQLIKALDSQNLAKNARIHYLYPTTTSPKLIEAMIDSPIVQNYFDMPMQHIADPMLKRMRRNHTAAQVLELLKLMKAAPNAFLRSTFIIGHPGESESEFEQLREFLAQGVFDRVNLFAFSSEEGTLAHTMSGAVPAKIANARLTILQKLLAKQAKERAKALQGARVQAFIESKSAISEYFYSARDRRWGLEIDGEILINEIALESSLDSSSVDSSTLAPGLYEVQITQTKDTMLLGSVVRDLGL</sequence>
<dbReference type="Pfam" id="PF00919">
    <property type="entry name" value="UPF0004"/>
    <property type="match status" value="1"/>
</dbReference>
<accession>A0A5M9QQ23</accession>
<feature type="binding site" evidence="8">
    <location>
        <position position="176"/>
    </location>
    <ligand>
        <name>[4Fe-4S] cluster</name>
        <dbReference type="ChEBI" id="CHEBI:49883"/>
        <label>2</label>
        <note>4Fe-4S-S-AdoMet</note>
    </ligand>
</feature>
<dbReference type="AlphaFoldDB" id="A0A5M9QQ23"/>
<evidence type="ECO:0000256" key="6">
    <source>
        <dbReference type="ARBA" id="ARBA00023004"/>
    </source>
</evidence>
<feature type="binding site" evidence="8">
    <location>
        <position position="12"/>
    </location>
    <ligand>
        <name>[4Fe-4S] cluster</name>
        <dbReference type="ChEBI" id="CHEBI:49883"/>
        <label>1</label>
    </ligand>
</feature>
<dbReference type="Gene3D" id="3.80.30.20">
    <property type="entry name" value="tm_1862 like domain"/>
    <property type="match status" value="1"/>
</dbReference>
<keyword evidence="11" id="KW-0687">Ribonucleoprotein</keyword>
<dbReference type="NCBIfam" id="TIGR01125">
    <property type="entry name" value="30S ribosomal protein S12 methylthiotransferase RimO"/>
    <property type="match status" value="1"/>
</dbReference>
<dbReference type="InterPro" id="IPR005840">
    <property type="entry name" value="Ribosomal_uS12_MeSTrfase_RimO"/>
</dbReference>
<dbReference type="EC" id="2.8.4.4" evidence="8"/>
<comment type="subcellular location">
    <subcellularLocation>
        <location evidence="8">Cytoplasm</location>
    </subcellularLocation>
</comment>
<keyword evidence="11" id="KW-0689">Ribosomal protein</keyword>
<comment type="catalytic activity">
    <reaction evidence="8">
        <text>L-aspartate(89)-[ribosomal protein uS12]-hydrogen + (sulfur carrier)-SH + AH2 + 2 S-adenosyl-L-methionine = 3-methylsulfanyl-L-aspartate(89)-[ribosomal protein uS12]-hydrogen + (sulfur carrier)-H + 5'-deoxyadenosine + L-methionine + A + S-adenosyl-L-homocysteine + 2 H(+)</text>
        <dbReference type="Rhea" id="RHEA:37087"/>
        <dbReference type="Rhea" id="RHEA-COMP:10460"/>
        <dbReference type="Rhea" id="RHEA-COMP:10461"/>
        <dbReference type="Rhea" id="RHEA-COMP:14737"/>
        <dbReference type="Rhea" id="RHEA-COMP:14739"/>
        <dbReference type="ChEBI" id="CHEBI:13193"/>
        <dbReference type="ChEBI" id="CHEBI:15378"/>
        <dbReference type="ChEBI" id="CHEBI:17319"/>
        <dbReference type="ChEBI" id="CHEBI:17499"/>
        <dbReference type="ChEBI" id="CHEBI:29917"/>
        <dbReference type="ChEBI" id="CHEBI:29961"/>
        <dbReference type="ChEBI" id="CHEBI:57844"/>
        <dbReference type="ChEBI" id="CHEBI:57856"/>
        <dbReference type="ChEBI" id="CHEBI:59789"/>
        <dbReference type="ChEBI" id="CHEBI:64428"/>
        <dbReference type="ChEBI" id="CHEBI:73599"/>
        <dbReference type="EC" id="2.8.4.4"/>
    </reaction>
</comment>
<comment type="cofactor">
    <cofactor evidence="8">
        <name>[4Fe-4S] cluster</name>
        <dbReference type="ChEBI" id="CHEBI:49883"/>
    </cofactor>
    <text evidence="8">Binds 2 [4Fe-4S] clusters. One cluster is coordinated with 3 cysteines and an exchangeable S-adenosyl-L-methionine.</text>
</comment>
<dbReference type="SUPFAM" id="SSF102114">
    <property type="entry name" value="Radical SAM enzymes"/>
    <property type="match status" value="1"/>
</dbReference>
<feature type="domain" description="MTTase N-terminal" evidence="9">
    <location>
        <begin position="3"/>
        <end position="115"/>
    </location>
</feature>
<dbReference type="InterPro" id="IPR013848">
    <property type="entry name" value="Methylthiotransferase_N"/>
</dbReference>
<dbReference type="PROSITE" id="PS51918">
    <property type="entry name" value="RADICAL_SAM"/>
    <property type="match status" value="1"/>
</dbReference>
<evidence type="ECO:0000256" key="3">
    <source>
        <dbReference type="ARBA" id="ARBA00022679"/>
    </source>
</evidence>
<name>A0A5M9QQ23_9HELI</name>
<dbReference type="NCBIfam" id="TIGR00089">
    <property type="entry name" value="MiaB/RimO family radical SAM methylthiotransferase"/>
    <property type="match status" value="1"/>
</dbReference>
<protein>
    <recommendedName>
        <fullName evidence="8">Ribosomal protein uS12 methylthiotransferase RimO</fullName>
        <shortName evidence="8">uS12 MTTase</shortName>
        <shortName evidence="8">uS12 methylthiotransferase</shortName>
        <ecNumber evidence="8">2.8.4.4</ecNumber>
    </recommendedName>
    <alternativeName>
        <fullName evidence="8">Ribosomal protein uS12 (aspartate-C(3))-methylthiotransferase</fullName>
    </alternativeName>
    <alternativeName>
        <fullName evidence="8">Ribosome maturation factor RimO</fullName>
    </alternativeName>
</protein>
<dbReference type="RefSeq" id="WP_150336912.1">
    <property type="nucleotide sequence ID" value="NZ_JAERIX010000026.1"/>
</dbReference>
<evidence type="ECO:0000256" key="5">
    <source>
        <dbReference type="ARBA" id="ARBA00022723"/>
    </source>
</evidence>
<dbReference type="Gene3D" id="3.40.50.12160">
    <property type="entry name" value="Methylthiotransferase, N-terminal domain"/>
    <property type="match status" value="1"/>
</dbReference>
<dbReference type="PANTHER" id="PTHR43837">
    <property type="entry name" value="RIBOSOMAL PROTEIN S12 METHYLTHIOTRANSFERASE RIMO"/>
    <property type="match status" value="1"/>
</dbReference>
<dbReference type="InterPro" id="IPR058240">
    <property type="entry name" value="rSAM_sf"/>
</dbReference>
<feature type="binding site" evidence="8">
    <location>
        <position position="46"/>
    </location>
    <ligand>
        <name>[4Fe-4S] cluster</name>
        <dbReference type="ChEBI" id="CHEBI:49883"/>
        <label>1</label>
    </ligand>
</feature>
<evidence type="ECO:0000313" key="12">
    <source>
        <dbReference type="Proteomes" id="UP000323707"/>
    </source>
</evidence>
<dbReference type="GO" id="GO:0035599">
    <property type="term" value="F:aspartic acid methylthiotransferase activity"/>
    <property type="evidence" value="ECO:0007669"/>
    <property type="project" value="TreeGrafter"/>
</dbReference>
<dbReference type="InterPro" id="IPR038135">
    <property type="entry name" value="Methylthiotransferase_N_sf"/>
</dbReference>
<keyword evidence="3 8" id="KW-0808">Transferase</keyword>
<dbReference type="CDD" id="cd01335">
    <property type="entry name" value="Radical_SAM"/>
    <property type="match status" value="1"/>
</dbReference>
<keyword evidence="1 8" id="KW-0004">4Fe-4S</keyword>
<evidence type="ECO:0000256" key="1">
    <source>
        <dbReference type="ARBA" id="ARBA00022485"/>
    </source>
</evidence>
<comment type="similarity">
    <text evidence="8">Belongs to the methylthiotransferase family. RimO subfamily.</text>
</comment>
<dbReference type="PANTHER" id="PTHR43837:SF1">
    <property type="entry name" value="RIBOSOMAL PROTEIN US12 METHYLTHIOTRANSFERASE RIMO"/>
    <property type="match status" value="1"/>
</dbReference>
<evidence type="ECO:0000259" key="9">
    <source>
        <dbReference type="PROSITE" id="PS51449"/>
    </source>
</evidence>
<keyword evidence="5 8" id="KW-0479">Metal-binding</keyword>
<dbReference type="GO" id="GO:0103039">
    <property type="term" value="F:protein methylthiotransferase activity"/>
    <property type="evidence" value="ECO:0007669"/>
    <property type="project" value="UniProtKB-EC"/>
</dbReference>
<feature type="binding site" evidence="8">
    <location>
        <position position="179"/>
    </location>
    <ligand>
        <name>[4Fe-4S] cluster</name>
        <dbReference type="ChEBI" id="CHEBI:49883"/>
        <label>2</label>
        <note>4Fe-4S-S-AdoMet</note>
    </ligand>
</feature>
<evidence type="ECO:0000256" key="4">
    <source>
        <dbReference type="ARBA" id="ARBA00022691"/>
    </source>
</evidence>
<dbReference type="GO" id="GO:0051539">
    <property type="term" value="F:4 iron, 4 sulfur cluster binding"/>
    <property type="evidence" value="ECO:0007669"/>
    <property type="project" value="UniProtKB-UniRule"/>
</dbReference>
<proteinExistence type="inferred from homology"/>
<dbReference type="Proteomes" id="UP000323707">
    <property type="component" value="Unassembled WGS sequence"/>
</dbReference>
<dbReference type="GO" id="GO:0005829">
    <property type="term" value="C:cytosol"/>
    <property type="evidence" value="ECO:0007669"/>
    <property type="project" value="TreeGrafter"/>
</dbReference>
<dbReference type="SFLD" id="SFLDG01082">
    <property type="entry name" value="B12-binding_domain_containing"/>
    <property type="match status" value="1"/>
</dbReference>
<dbReference type="InterPro" id="IPR005839">
    <property type="entry name" value="Methylthiotransferase"/>
</dbReference>
<comment type="function">
    <text evidence="8">Catalyzes the methylthiolation of an aspartic acid residue of ribosomal protein uS12.</text>
</comment>
<dbReference type="SFLD" id="SFLDF00274">
    <property type="entry name" value="ribosomal_protein_S12_methylth"/>
    <property type="match status" value="1"/>
</dbReference>
<feature type="binding site" evidence="8">
    <location>
        <position position="172"/>
    </location>
    <ligand>
        <name>[4Fe-4S] cluster</name>
        <dbReference type="ChEBI" id="CHEBI:49883"/>
        <label>2</label>
        <note>4Fe-4S-S-AdoMet</note>
    </ligand>
</feature>
<dbReference type="Pfam" id="PF04055">
    <property type="entry name" value="Radical_SAM"/>
    <property type="match status" value="1"/>
</dbReference>
<dbReference type="InterPro" id="IPR006638">
    <property type="entry name" value="Elp3/MiaA/NifB-like_rSAM"/>
</dbReference>